<dbReference type="InterPro" id="IPR007527">
    <property type="entry name" value="Znf_SWIM"/>
</dbReference>
<keyword evidence="8" id="KW-1185">Reference proteome</keyword>
<evidence type="ECO:0000313" key="7">
    <source>
        <dbReference type="EMBL" id="VDN02747.1"/>
    </source>
</evidence>
<feature type="compositionally biased region" description="Low complexity" evidence="5">
    <location>
        <begin position="610"/>
        <end position="626"/>
    </location>
</feature>
<dbReference type="STRING" id="103827.A0A0N5CYI4"/>
<keyword evidence="3" id="KW-0862">Zinc</keyword>
<dbReference type="GO" id="GO:0008270">
    <property type="term" value="F:zinc ion binding"/>
    <property type="evidence" value="ECO:0007669"/>
    <property type="project" value="UniProtKB-KW"/>
</dbReference>
<protein>
    <submittedName>
        <fullName evidence="9">SWIM-type domain-containing protein</fullName>
    </submittedName>
</protein>
<name>A0A0N5CYI4_THECL</name>
<feature type="region of interest" description="Disordered" evidence="5">
    <location>
        <begin position="1102"/>
        <end position="1123"/>
    </location>
</feature>
<feature type="region of interest" description="Disordered" evidence="5">
    <location>
        <begin position="603"/>
        <end position="663"/>
    </location>
</feature>
<keyword evidence="1" id="KW-0479">Metal-binding</keyword>
<dbReference type="Pfam" id="PF25572">
    <property type="entry name" value="TPR_ZSWIM8"/>
    <property type="match status" value="1"/>
</dbReference>
<evidence type="ECO:0000259" key="6">
    <source>
        <dbReference type="PROSITE" id="PS50966"/>
    </source>
</evidence>
<dbReference type="WBParaSite" id="TCLT_0000550701-mRNA-1">
    <property type="protein sequence ID" value="TCLT_0000550701-mRNA-1"/>
    <property type="gene ID" value="TCLT_0000550701"/>
</dbReference>
<dbReference type="PANTHER" id="PTHR22619">
    <property type="entry name" value="ZINC FINGER SWIM DOMAIN CONTAINING PROTEIN 4, 5, 6"/>
    <property type="match status" value="1"/>
</dbReference>
<feature type="compositionally biased region" description="Polar residues" evidence="5">
    <location>
        <begin position="1112"/>
        <end position="1121"/>
    </location>
</feature>
<feature type="region of interest" description="Disordered" evidence="5">
    <location>
        <begin position="1053"/>
        <end position="1086"/>
    </location>
</feature>
<evidence type="ECO:0000313" key="8">
    <source>
        <dbReference type="Proteomes" id="UP000276776"/>
    </source>
</evidence>
<dbReference type="PANTHER" id="PTHR22619:SF1">
    <property type="entry name" value="ZINC FINGER SWIM DOMAIN-CONTAINING PROTEIN 8"/>
    <property type="match status" value="1"/>
</dbReference>
<feature type="domain" description="SWIM-type" evidence="6">
    <location>
        <begin position="168"/>
        <end position="204"/>
    </location>
</feature>
<evidence type="ECO:0000313" key="9">
    <source>
        <dbReference type="WBParaSite" id="TCLT_0000550701-mRNA-1"/>
    </source>
</evidence>
<organism evidence="9">
    <name type="scientific">Thelazia callipaeda</name>
    <name type="common">Oriental eyeworm</name>
    <name type="synonym">Parasitic nematode</name>
    <dbReference type="NCBI Taxonomy" id="103827"/>
    <lineage>
        <taxon>Eukaryota</taxon>
        <taxon>Metazoa</taxon>
        <taxon>Ecdysozoa</taxon>
        <taxon>Nematoda</taxon>
        <taxon>Chromadorea</taxon>
        <taxon>Rhabditida</taxon>
        <taxon>Spirurina</taxon>
        <taxon>Spiruromorpha</taxon>
        <taxon>Thelazioidea</taxon>
        <taxon>Thelaziidae</taxon>
        <taxon>Thelazia</taxon>
    </lineage>
</organism>
<sequence>MSVNSFSSGLTYIYLSLGSLLSGNEVRTLVDLAARVTARNYSFQMLETSYHAISAERRRMNLLRSVEDSNIVIFESDFVEHSAIPDKFFLGIIRWCFPDNEADVRLYSCLANGSSDEFDRGEYLYQTGAVQDVFQIGYHISGVVNVKGALTVDTRKAVPPSRSKAGTYNVSVQVDRCRVVSCSCSCVFKASWCQHVVALCLYRLHRSDEVEYRVTIWDSINELTNEKLKKLAQFLINDLPRQYLPVAQRLIDHLRDPKSEINLAVGAPDPTDGGHENVAIWCMDQRTLHENIHNILIKFCIPGPTVHCDVQYLSSNQPPTASEWTCLFRPHRTKEPEGLWNLLSIVREMFRRRDENATSLLHIITEECMACSHVLTWWYQGALSRSGRWAFCSRSNSLLSNLKTPQINCSSLCDEIVQLWKIAALNPRLQCLEREQLANFIQIYHRNAVDRIWEYICFLGSSPAVSSQPSSSVLTISDRQGHRLTAHNARFTAELFPGFLNALKACQISWDNTFVNGLPAGPDRVLSNSHAPHVLIGITNSPNIPILQRPLRVSQDSNVVDARTSFYCPPLFKIGECISIHQEMSRKRKKRFRLYRRRGHQFSFHGDQGSTRSSRSVMSSTRQVTSGELDDSGESGQESETGPSRSKSSTSSDPKSQTDVSVTRLRKNDVDELFAIAHVQQSNWDIKFSKCEALVAHGYEQHACVIAEELAQEMLHCPPNLLYQPERCVSEFSVTQQHKRRLSPPSSSISNSETSVLDEHHIEKSQLAEDTYMRTLFLVQTLMKKPTTHQLAFTLAISILELPRSPAVNRFLEVKLYFLETELIGLLRRIEIGTSELQLIRDRARDFVENASFLSAVPQLCVLPISLGHYILDSLSFSQITYQGRRTGSGIVMKSDVERNPSDEQLAMKVALEALGMKLLVSEAEYPMLCESTRLQRADLALTMLLRYKDDMSRLALVLDKLLDPCMHRIDHQSNAAFFLDQVPAYKKYFNRQRPQFRPGDEFHYDQARKVENVCLFDAEVGTNVRNIHEENINRNGAINEAEQMVSSFVHLSHDSPDDSSSITSVSRRRSSDDGNESIYDESSSSGVTRCFQRGILREYQSTSLGAPDSPSPSYRLSNAESKTDFSSTTVHSVDSSVFVRHNRRKQALVLPNHVSEGQAHCMMELAKRLLLEAGGSQNTVIFNAAQGNQNNSLRSGPHRHLHICSFLIGLYALGLNNLLSASWQTRTYSTNVSWIHGQAVEIGCAAIEILEEVWETHLTPTEVAALADKASQSRDPCMVEAGARLALSVLPKAYALTAAESQKALHQCKEHSSEMLEKACRAVEQAAEKDGVYPEVLFKVARHWFDLFLKSEVENNLQAAYQIGVSSLQSLYSVTAPQLYTDAMQQQTMYSVATSQARLQISVQCRPQSLPYAPTSFHVHHHHSGPPNRPPVYVPPVSTQPQVEIHFSPRGPLPMGALSMVSSHHGPRQRLSAIYNPIVNTTPSRALHVSRSAPNLGPIPTVHLSRCNQPLAVLPQRPLVIGAGGTHRQFPSVGEQGTQEIPVNGLHHLPPPTSLVICPAVSQPVTYFEQGSTQHPVNVSLSSSNSSVMGDPRMAKLVHAHRVGMIAMETMGSRNLDDNRSYAKFSQNPAYAEDVHWLFRVATRLGGVFIQSFCEVAARSIASPFVLFSLAVESAKWQIPSVGYHSQPVLQPILPHLNGGPPNVRAVLLQNGCAPPTADLMQRCIEMFYAATSSKLSHPRFVPSDVEEVIQLIKAAKEAFYWVPGVGKFLFDDFMRHKVIRECTGSSAE</sequence>
<evidence type="ECO:0000256" key="4">
    <source>
        <dbReference type="PROSITE-ProRule" id="PRU00325"/>
    </source>
</evidence>
<evidence type="ECO:0000256" key="5">
    <source>
        <dbReference type="SAM" id="MobiDB-lite"/>
    </source>
</evidence>
<dbReference type="OrthoDB" id="10013584at2759"/>
<dbReference type="PROSITE" id="PS50966">
    <property type="entry name" value="ZF_SWIM"/>
    <property type="match status" value="1"/>
</dbReference>
<reference evidence="9" key="1">
    <citation type="submission" date="2017-02" db="UniProtKB">
        <authorList>
            <consortium name="WormBaseParasite"/>
        </authorList>
    </citation>
    <scope>IDENTIFICATION</scope>
</reference>
<evidence type="ECO:0000256" key="1">
    <source>
        <dbReference type="ARBA" id="ARBA00022723"/>
    </source>
</evidence>
<evidence type="ECO:0000256" key="3">
    <source>
        <dbReference type="ARBA" id="ARBA00022833"/>
    </source>
</evidence>
<proteinExistence type="predicted"/>
<keyword evidence="2 4" id="KW-0863">Zinc-finger</keyword>
<feature type="compositionally biased region" description="Low complexity" evidence="5">
    <location>
        <begin position="638"/>
        <end position="655"/>
    </location>
</feature>
<evidence type="ECO:0000256" key="2">
    <source>
        <dbReference type="ARBA" id="ARBA00022771"/>
    </source>
</evidence>
<reference evidence="7 8" key="2">
    <citation type="submission" date="2018-11" db="EMBL/GenBank/DDBJ databases">
        <authorList>
            <consortium name="Pathogen Informatics"/>
        </authorList>
    </citation>
    <scope>NUCLEOTIDE SEQUENCE [LARGE SCALE GENOMIC DNA]</scope>
</reference>
<dbReference type="OMA" id="HNLSYPP"/>
<dbReference type="InterPro" id="IPR048370">
    <property type="entry name" value="ZSWIM4-8_C"/>
</dbReference>
<dbReference type="Proteomes" id="UP000276776">
    <property type="component" value="Unassembled WGS sequence"/>
</dbReference>
<dbReference type="EMBL" id="UYYF01004342">
    <property type="protein sequence ID" value="VDN02747.1"/>
    <property type="molecule type" value="Genomic_DNA"/>
</dbReference>
<dbReference type="InterPro" id="IPR057945">
    <property type="entry name" value="TPR_ZSWIM8"/>
</dbReference>
<accession>A0A0N5CYI4</accession>
<dbReference type="GO" id="GO:0031462">
    <property type="term" value="C:Cul2-RING ubiquitin ligase complex"/>
    <property type="evidence" value="ECO:0007669"/>
    <property type="project" value="TreeGrafter"/>
</dbReference>
<dbReference type="Pfam" id="PF21055">
    <property type="entry name" value="ZSWIM4-8_C"/>
    <property type="match status" value="1"/>
</dbReference>
<gene>
    <name evidence="7" type="ORF">TCLT_LOCUS5496</name>
</gene>